<dbReference type="OrthoDB" id="6054650at2759"/>
<dbReference type="AlphaFoldDB" id="A0A6P4Y898"/>
<dbReference type="Pfam" id="PF20266">
    <property type="entry name" value="Mab-21_C"/>
    <property type="match status" value="1"/>
</dbReference>
<evidence type="ECO:0000259" key="4">
    <source>
        <dbReference type="Pfam" id="PF20266"/>
    </source>
</evidence>
<accession>A0A6P4Y898</accession>
<dbReference type="Gene3D" id="3.30.460.90">
    <property type="match status" value="1"/>
</dbReference>
<evidence type="ECO:0000259" key="3">
    <source>
        <dbReference type="Pfam" id="PF03281"/>
    </source>
</evidence>
<sequence>PATRVGRKSARPQKSAPPTTTSKPNKQTIHEPSPTTRKGRCSPSAAHAATINDTGLRPGTSPDVPATRAGRKSARPQKSAPPTTTSKPNKQTIRRQSTRETSFKTKLKKAIANLVRVPSDDKSETAKIYNPIVNCILEEIKKMAVDEGEDDIFRLRQLNSGSYFENLKVDTTNEFDFMFCIYGQKLTLEETEPSLGMVAVKLPRKNKSSLRNYLTPDGYLSPKKLLNRFRGLVEQTIETLSAAGADSPFKDLEFKLMRQKDGCPAVTLNVAKKRLQMSIDLVFALEVPTPWPKCTKGWNQSVTHWPDSRDIRAIKRNELHLVAKAAPHDKDPDGEKLWRLSFSQAEKEIFNGRGQILSPTDASNHATLCRKDCLRCLKYIKYKLQLTGGVSRDVDFASYHLKTVLLHAIVKRPDGWENENLVTCLVCVIDVLVSSIETRHLPHFFIPGYNLFEPAIFKGLEHLDTVKDQFLRVKEDLVNERLPKELDALEMPVH</sequence>
<evidence type="ECO:0000313" key="6">
    <source>
        <dbReference type="RefSeq" id="XP_019625270.1"/>
    </source>
</evidence>
<dbReference type="InterPro" id="IPR046903">
    <property type="entry name" value="Mab-21-like_nuc_Trfase"/>
</dbReference>
<proteinExistence type="inferred from homology"/>
<gene>
    <name evidence="6" type="primary">LOC109470647</name>
</gene>
<dbReference type="PANTHER" id="PTHR10656">
    <property type="entry name" value="CELL FATE DETERMINING PROTEIN MAB21-RELATED"/>
    <property type="match status" value="1"/>
</dbReference>
<feature type="domain" description="Mab-21-like HhH/H2TH-like" evidence="4">
    <location>
        <begin position="369"/>
        <end position="454"/>
    </location>
</feature>
<protein>
    <submittedName>
        <fullName evidence="6">Cyclic GMP-AMP synthase-like</fullName>
    </submittedName>
</protein>
<dbReference type="InterPro" id="IPR024810">
    <property type="entry name" value="MAB21L/cGLR"/>
</dbReference>
<dbReference type="Pfam" id="PF03281">
    <property type="entry name" value="Mab-21"/>
    <property type="match status" value="1"/>
</dbReference>
<keyword evidence="5" id="KW-1185">Reference proteome</keyword>
<evidence type="ECO:0000313" key="5">
    <source>
        <dbReference type="Proteomes" id="UP000515135"/>
    </source>
</evidence>
<feature type="non-terminal residue" evidence="6">
    <location>
        <position position="1"/>
    </location>
</feature>
<dbReference type="GeneID" id="109470647"/>
<feature type="compositionally biased region" description="Basic residues" evidence="2">
    <location>
        <begin position="1"/>
        <end position="11"/>
    </location>
</feature>
<dbReference type="PANTHER" id="PTHR10656:SF78">
    <property type="entry name" value="CYCLIC GMP-AMP SYNTHASE-LIKE"/>
    <property type="match status" value="1"/>
</dbReference>
<dbReference type="Gene3D" id="1.10.1410.40">
    <property type="match status" value="1"/>
</dbReference>
<feature type="compositionally biased region" description="Polar residues" evidence="2">
    <location>
        <begin position="80"/>
        <end position="95"/>
    </location>
</feature>
<dbReference type="InterPro" id="IPR046906">
    <property type="entry name" value="Mab-21_HhH/H2TH-like"/>
</dbReference>
<dbReference type="Proteomes" id="UP000515135">
    <property type="component" value="Unplaced"/>
</dbReference>
<comment type="similarity">
    <text evidence="1">Belongs to the mab-21 family.</text>
</comment>
<evidence type="ECO:0000256" key="1">
    <source>
        <dbReference type="ARBA" id="ARBA00008307"/>
    </source>
</evidence>
<feature type="region of interest" description="Disordered" evidence="2">
    <location>
        <begin position="1"/>
        <end position="104"/>
    </location>
</feature>
<dbReference type="SMART" id="SM01265">
    <property type="entry name" value="Mab-21"/>
    <property type="match status" value="1"/>
</dbReference>
<evidence type="ECO:0000256" key="2">
    <source>
        <dbReference type="SAM" id="MobiDB-lite"/>
    </source>
</evidence>
<dbReference type="RefSeq" id="XP_019625270.1">
    <property type="nucleotide sequence ID" value="XM_019769711.1"/>
</dbReference>
<dbReference type="KEGG" id="bbel:109470647"/>
<name>A0A6P4Y898_BRABE</name>
<feature type="domain" description="Mab-21-like nucleotidyltransferase" evidence="3">
    <location>
        <begin position="163"/>
        <end position="352"/>
    </location>
</feature>
<organism evidence="5 6">
    <name type="scientific">Branchiostoma belcheri</name>
    <name type="common">Amphioxus</name>
    <dbReference type="NCBI Taxonomy" id="7741"/>
    <lineage>
        <taxon>Eukaryota</taxon>
        <taxon>Metazoa</taxon>
        <taxon>Chordata</taxon>
        <taxon>Cephalochordata</taxon>
        <taxon>Leptocardii</taxon>
        <taxon>Amphioxiformes</taxon>
        <taxon>Branchiostomatidae</taxon>
        <taxon>Branchiostoma</taxon>
    </lineage>
</organism>
<reference evidence="6" key="1">
    <citation type="submission" date="2025-08" db="UniProtKB">
        <authorList>
            <consortium name="RefSeq"/>
        </authorList>
    </citation>
    <scope>IDENTIFICATION</scope>
    <source>
        <tissue evidence="6">Gonad</tissue>
    </source>
</reference>
<feature type="compositionally biased region" description="Polar residues" evidence="2">
    <location>
        <begin position="16"/>
        <end position="27"/>
    </location>
</feature>